<dbReference type="EMBL" id="OY726398">
    <property type="protein sequence ID" value="CAJ1507862.1"/>
    <property type="molecule type" value="Genomic_DNA"/>
</dbReference>
<dbReference type="RefSeq" id="WP_308484021.1">
    <property type="nucleotide sequence ID" value="NZ_OY726398.1"/>
</dbReference>
<evidence type="ECO:0008006" key="3">
    <source>
        <dbReference type="Google" id="ProtNLM"/>
    </source>
</evidence>
<evidence type="ECO:0000313" key="1">
    <source>
        <dbReference type="EMBL" id="CAJ1507862.1"/>
    </source>
</evidence>
<dbReference type="Proteomes" id="UP001190464">
    <property type="component" value="Chromosome"/>
</dbReference>
<reference evidence="1 2" key="1">
    <citation type="submission" date="2023-08" db="EMBL/GenBank/DDBJ databases">
        <authorList>
            <person name="Folkvardsen B D."/>
            <person name="Norman A."/>
        </authorList>
    </citation>
    <scope>NUCLEOTIDE SEQUENCE [LARGE SCALE GENOMIC DNA]</scope>
    <source>
        <strain evidence="1 2">Mu0102</strain>
    </source>
</reference>
<proteinExistence type="predicted"/>
<organism evidence="1 2">
    <name type="scientific">[Mycobacterium] holstebronense</name>
    <dbReference type="NCBI Taxonomy" id="3064288"/>
    <lineage>
        <taxon>Bacteria</taxon>
        <taxon>Bacillati</taxon>
        <taxon>Actinomycetota</taxon>
        <taxon>Actinomycetes</taxon>
        <taxon>Mycobacteriales</taxon>
        <taxon>Mycobacteriaceae</taxon>
        <taxon>Mycolicibacterium</taxon>
    </lineage>
</organism>
<accession>A0ABM9M088</accession>
<sequence>MKVAMISEHASRLAALGGVDAGMCEAVNVMAVSTVRMAARVSGSG</sequence>
<name>A0ABM9M088_9MYCO</name>
<protein>
    <recommendedName>
        <fullName evidence="3">PE family protein</fullName>
    </recommendedName>
</protein>
<keyword evidence="2" id="KW-1185">Reference proteome</keyword>
<evidence type="ECO:0000313" key="2">
    <source>
        <dbReference type="Proteomes" id="UP001190464"/>
    </source>
</evidence>
<gene>
    <name evidence="1" type="ORF">MU0102_003214</name>
</gene>